<keyword evidence="1" id="KW-0812">Transmembrane</keyword>
<reference evidence="2" key="1">
    <citation type="submission" date="2025-08" db="UniProtKB">
        <authorList>
            <consortium name="RefSeq"/>
        </authorList>
    </citation>
    <scope>IDENTIFICATION</scope>
    <source>
        <tissue evidence="2">Whole insect</tissue>
    </source>
</reference>
<name>A0A6P7GYK5_DIAVI</name>
<dbReference type="RefSeq" id="XP_028148865.1">
    <property type="nucleotide sequence ID" value="XM_028293064.1"/>
</dbReference>
<protein>
    <submittedName>
        <fullName evidence="2">Uncharacterized protein LOC114342273 isoform X3</fullName>
    </submittedName>
</protein>
<feature type="transmembrane region" description="Helical" evidence="1">
    <location>
        <begin position="12"/>
        <end position="33"/>
    </location>
</feature>
<evidence type="ECO:0000313" key="2">
    <source>
        <dbReference type="RefSeq" id="XP_028148865.1"/>
    </source>
</evidence>
<gene>
    <name evidence="2" type="primary">LOC114342273</name>
</gene>
<evidence type="ECO:0000256" key="1">
    <source>
        <dbReference type="SAM" id="Phobius"/>
    </source>
</evidence>
<keyword evidence="1" id="KW-0472">Membrane</keyword>
<feature type="transmembrane region" description="Helical" evidence="1">
    <location>
        <begin position="232"/>
        <end position="250"/>
    </location>
</feature>
<accession>A0A6P7GYK5</accession>
<keyword evidence="1" id="KW-1133">Transmembrane helix</keyword>
<feature type="transmembrane region" description="Helical" evidence="1">
    <location>
        <begin position="103"/>
        <end position="123"/>
    </location>
</feature>
<feature type="transmembrane region" description="Helical" evidence="1">
    <location>
        <begin position="53"/>
        <end position="70"/>
    </location>
</feature>
<dbReference type="AlphaFoldDB" id="A0A6P7GYK5"/>
<organism evidence="2">
    <name type="scientific">Diabrotica virgifera virgifera</name>
    <name type="common">western corn rootworm</name>
    <dbReference type="NCBI Taxonomy" id="50390"/>
    <lineage>
        <taxon>Eukaryota</taxon>
        <taxon>Metazoa</taxon>
        <taxon>Ecdysozoa</taxon>
        <taxon>Arthropoda</taxon>
        <taxon>Hexapoda</taxon>
        <taxon>Insecta</taxon>
        <taxon>Pterygota</taxon>
        <taxon>Neoptera</taxon>
        <taxon>Endopterygota</taxon>
        <taxon>Coleoptera</taxon>
        <taxon>Polyphaga</taxon>
        <taxon>Cucujiformia</taxon>
        <taxon>Chrysomeloidea</taxon>
        <taxon>Chrysomelidae</taxon>
        <taxon>Galerucinae</taxon>
        <taxon>Diabroticina</taxon>
        <taxon>Diabroticites</taxon>
        <taxon>Diabrotica</taxon>
    </lineage>
</organism>
<sequence>MQVYKKFFISKPIKWLCVLSIVINGPLMLIQVYRAINIPEEQAIRKYGCHTMFYLMAIVYPIIRLVWARYTEDAFRMKNVTFLSFDTSSTKVKHAVLKDAKSIIYKYKIISSLIGVSYVIIGLEGFRLYQVDFIHKCLGQLVDKQYIGLYFWARKESVTWLFGFCLILIFIFTAELVEKLESEDNRILQNFNLLPWYTFNRENRQNYLFILVNHTKTFLLSPIPALPANRKLIFMYFGLFYRILAILIDIN</sequence>
<proteinExistence type="predicted"/>
<feature type="transmembrane region" description="Helical" evidence="1">
    <location>
        <begin position="158"/>
        <end position="177"/>
    </location>
</feature>